<gene>
    <name evidence="8" type="ORF">CLOHYLEM_05303</name>
</gene>
<dbReference type="SUPFAM" id="SSF88659">
    <property type="entry name" value="Sigma3 and sigma4 domains of RNA polymerase sigma factors"/>
    <property type="match status" value="1"/>
</dbReference>
<sequence length="160" mass="19109">MDIDFEEIYNRYFKDVYLFILTLSKNPELAEEITQETFFKALKEIRHFRGGCSIKSWLCQIAKNIYFSHMRRQKFTADRDVPLPASSADVEQSYLNKEKARSIYQILHTLEEPYKEVFLLRTLGELSYREIGDIFSHNESWARVTYHRAKLKIREQLTAE</sequence>
<dbReference type="PANTHER" id="PTHR43133">
    <property type="entry name" value="RNA POLYMERASE ECF-TYPE SIGMA FACTO"/>
    <property type="match status" value="1"/>
</dbReference>
<dbReference type="InterPro" id="IPR036388">
    <property type="entry name" value="WH-like_DNA-bd_sf"/>
</dbReference>
<dbReference type="InterPro" id="IPR013325">
    <property type="entry name" value="RNA_pol_sigma_r2"/>
</dbReference>
<dbReference type="OrthoDB" id="9795666at2"/>
<keyword evidence="3" id="KW-0731">Sigma factor</keyword>
<evidence type="ECO:0000256" key="4">
    <source>
        <dbReference type="ARBA" id="ARBA00023125"/>
    </source>
</evidence>
<dbReference type="Proteomes" id="UP000004893">
    <property type="component" value="Unassembled WGS sequence"/>
</dbReference>
<feature type="domain" description="RNA polymerase sigma factor 70 region 4 type 2" evidence="7">
    <location>
        <begin position="101"/>
        <end position="153"/>
    </location>
</feature>
<organism evidence="8 9">
    <name type="scientific">[Clostridium] hylemonae DSM 15053</name>
    <dbReference type="NCBI Taxonomy" id="553973"/>
    <lineage>
        <taxon>Bacteria</taxon>
        <taxon>Bacillati</taxon>
        <taxon>Bacillota</taxon>
        <taxon>Clostridia</taxon>
        <taxon>Lachnospirales</taxon>
        <taxon>Lachnospiraceae</taxon>
    </lineage>
</organism>
<proteinExistence type="inferred from homology"/>
<dbReference type="EMBL" id="ABYI02000019">
    <property type="protein sequence ID" value="EEG74639.1"/>
    <property type="molecule type" value="Genomic_DNA"/>
</dbReference>
<evidence type="ECO:0000256" key="3">
    <source>
        <dbReference type="ARBA" id="ARBA00023082"/>
    </source>
</evidence>
<keyword evidence="9" id="KW-1185">Reference proteome</keyword>
<reference evidence="8" key="1">
    <citation type="submission" date="2009-02" db="EMBL/GenBank/DDBJ databases">
        <authorList>
            <person name="Fulton L."/>
            <person name="Clifton S."/>
            <person name="Fulton B."/>
            <person name="Xu J."/>
            <person name="Minx P."/>
            <person name="Pepin K.H."/>
            <person name="Johnson M."/>
            <person name="Bhonagiri V."/>
            <person name="Nash W.E."/>
            <person name="Mardis E.R."/>
            <person name="Wilson R.K."/>
        </authorList>
    </citation>
    <scope>NUCLEOTIDE SEQUENCE [LARGE SCALE GENOMIC DNA]</scope>
    <source>
        <strain evidence="8">DSM 15053</strain>
    </source>
</reference>
<dbReference type="HOGENOM" id="CLU_047691_3_4_9"/>
<dbReference type="Gene3D" id="1.10.1740.10">
    <property type="match status" value="1"/>
</dbReference>
<evidence type="ECO:0000313" key="8">
    <source>
        <dbReference type="EMBL" id="EEG74639.1"/>
    </source>
</evidence>
<dbReference type="PANTHER" id="PTHR43133:SF8">
    <property type="entry name" value="RNA POLYMERASE SIGMA FACTOR HI_1459-RELATED"/>
    <property type="match status" value="1"/>
</dbReference>
<dbReference type="InterPro" id="IPR013249">
    <property type="entry name" value="RNA_pol_sigma70_r4_t2"/>
</dbReference>
<keyword evidence="2" id="KW-0805">Transcription regulation</keyword>
<keyword evidence="5" id="KW-0804">Transcription</keyword>
<evidence type="ECO:0000256" key="1">
    <source>
        <dbReference type="ARBA" id="ARBA00010641"/>
    </source>
</evidence>
<keyword evidence="4" id="KW-0238">DNA-binding</keyword>
<evidence type="ECO:0000256" key="2">
    <source>
        <dbReference type="ARBA" id="ARBA00023015"/>
    </source>
</evidence>
<dbReference type="eggNOG" id="COG1595">
    <property type="taxonomic scope" value="Bacteria"/>
</dbReference>
<dbReference type="GO" id="GO:0003677">
    <property type="term" value="F:DNA binding"/>
    <property type="evidence" value="ECO:0007669"/>
    <property type="project" value="UniProtKB-KW"/>
</dbReference>
<comment type="similarity">
    <text evidence="1">Belongs to the sigma-70 factor family. ECF subfamily.</text>
</comment>
<dbReference type="AlphaFoldDB" id="C0BZR1"/>
<dbReference type="InterPro" id="IPR039425">
    <property type="entry name" value="RNA_pol_sigma-70-like"/>
</dbReference>
<dbReference type="GO" id="GO:0016987">
    <property type="term" value="F:sigma factor activity"/>
    <property type="evidence" value="ECO:0007669"/>
    <property type="project" value="UniProtKB-KW"/>
</dbReference>
<dbReference type="GO" id="GO:0006352">
    <property type="term" value="P:DNA-templated transcription initiation"/>
    <property type="evidence" value="ECO:0007669"/>
    <property type="project" value="InterPro"/>
</dbReference>
<evidence type="ECO:0000259" key="7">
    <source>
        <dbReference type="Pfam" id="PF08281"/>
    </source>
</evidence>
<dbReference type="NCBIfam" id="TIGR02937">
    <property type="entry name" value="sigma70-ECF"/>
    <property type="match status" value="1"/>
</dbReference>
<dbReference type="InterPro" id="IPR007627">
    <property type="entry name" value="RNA_pol_sigma70_r2"/>
</dbReference>
<protein>
    <submittedName>
        <fullName evidence="8">Sigma-70 region 2</fullName>
    </submittedName>
</protein>
<dbReference type="InterPro" id="IPR013324">
    <property type="entry name" value="RNA_pol_sigma_r3/r4-like"/>
</dbReference>
<dbReference type="Gene3D" id="1.10.10.10">
    <property type="entry name" value="Winged helix-like DNA-binding domain superfamily/Winged helix DNA-binding domain"/>
    <property type="match status" value="1"/>
</dbReference>
<dbReference type="Pfam" id="PF08281">
    <property type="entry name" value="Sigma70_r4_2"/>
    <property type="match status" value="1"/>
</dbReference>
<evidence type="ECO:0000313" key="9">
    <source>
        <dbReference type="Proteomes" id="UP000004893"/>
    </source>
</evidence>
<name>C0BZR1_9FIRM</name>
<feature type="domain" description="RNA polymerase sigma-70 region 2" evidence="6">
    <location>
        <begin position="8"/>
        <end position="74"/>
    </location>
</feature>
<evidence type="ECO:0000256" key="5">
    <source>
        <dbReference type="ARBA" id="ARBA00023163"/>
    </source>
</evidence>
<dbReference type="InterPro" id="IPR014284">
    <property type="entry name" value="RNA_pol_sigma-70_dom"/>
</dbReference>
<dbReference type="RefSeq" id="WP_006442638.1">
    <property type="nucleotide sequence ID" value="NZ_CP036524.1"/>
</dbReference>
<dbReference type="Pfam" id="PF04542">
    <property type="entry name" value="Sigma70_r2"/>
    <property type="match status" value="1"/>
</dbReference>
<evidence type="ECO:0000259" key="6">
    <source>
        <dbReference type="Pfam" id="PF04542"/>
    </source>
</evidence>
<dbReference type="CDD" id="cd06171">
    <property type="entry name" value="Sigma70_r4"/>
    <property type="match status" value="1"/>
</dbReference>
<accession>C0BZR1</accession>
<dbReference type="SUPFAM" id="SSF88946">
    <property type="entry name" value="Sigma2 domain of RNA polymerase sigma factors"/>
    <property type="match status" value="1"/>
</dbReference>
<comment type="caution">
    <text evidence="8">The sequence shown here is derived from an EMBL/GenBank/DDBJ whole genome shotgun (WGS) entry which is preliminary data.</text>
</comment>
<dbReference type="STRING" id="553973.CLOHYLEM_05303"/>
<reference evidence="8" key="2">
    <citation type="submission" date="2013-06" db="EMBL/GenBank/DDBJ databases">
        <title>Draft genome sequence of Clostridium hylemonae (DSM 15053).</title>
        <authorList>
            <person name="Sudarsanam P."/>
            <person name="Ley R."/>
            <person name="Guruge J."/>
            <person name="Turnbaugh P.J."/>
            <person name="Mahowald M."/>
            <person name="Liep D."/>
            <person name="Gordon J."/>
        </authorList>
    </citation>
    <scope>NUCLEOTIDE SEQUENCE</scope>
    <source>
        <strain evidence="8">DSM 15053</strain>
    </source>
</reference>